<keyword evidence="3" id="KW-0597">Phosphoprotein</keyword>
<evidence type="ECO:0000256" key="4">
    <source>
        <dbReference type="ARBA" id="ARBA00022679"/>
    </source>
</evidence>
<dbReference type="InterPro" id="IPR003594">
    <property type="entry name" value="HATPase_dom"/>
</dbReference>
<evidence type="ECO:0000256" key="12">
    <source>
        <dbReference type="SAM" id="SignalP"/>
    </source>
</evidence>
<dbReference type="Pfam" id="PF07730">
    <property type="entry name" value="HisKA_3"/>
    <property type="match status" value="1"/>
</dbReference>
<evidence type="ECO:0000259" key="13">
    <source>
        <dbReference type="PROSITE" id="PS50109"/>
    </source>
</evidence>
<feature type="chain" id="PRO_5046436984" description="histidine kinase" evidence="12">
    <location>
        <begin position="20"/>
        <end position="631"/>
    </location>
</feature>
<dbReference type="SUPFAM" id="SSF48452">
    <property type="entry name" value="TPR-like"/>
    <property type="match status" value="1"/>
</dbReference>
<accession>A0ABV5CAP7</accession>
<evidence type="ECO:0000256" key="1">
    <source>
        <dbReference type="ARBA" id="ARBA00000085"/>
    </source>
</evidence>
<dbReference type="PANTHER" id="PTHR24421">
    <property type="entry name" value="NITRATE/NITRITE SENSOR PROTEIN NARX-RELATED"/>
    <property type="match status" value="1"/>
</dbReference>
<keyword evidence="11" id="KW-1133">Transmembrane helix</keyword>
<dbReference type="InterPro" id="IPR036890">
    <property type="entry name" value="HATPase_C_sf"/>
</dbReference>
<dbReference type="InterPro" id="IPR011990">
    <property type="entry name" value="TPR-like_helical_dom_sf"/>
</dbReference>
<dbReference type="PANTHER" id="PTHR24421:SF10">
    <property type="entry name" value="NITRATE_NITRITE SENSOR PROTEIN NARQ"/>
    <property type="match status" value="1"/>
</dbReference>
<evidence type="ECO:0000256" key="2">
    <source>
        <dbReference type="ARBA" id="ARBA00012438"/>
    </source>
</evidence>
<sequence>MTKILVHILLLFSCLSASAQSIDSLMRLAELEQSETEKAKLLLEISDYWSYTDSTKALRFLNQAKELAEGNDYLEAVSIFYEAGVYFDHDIERSQRLYMKSAELLAKFKTEEAYEYKARLWHNYATLDQVSGNDQSFLDITLKYCIPYAERSGNNILLSGYLSDVGMVFYNHKAYDKSIDYYNQAINLLSKEKNDGGNLPRAYVNMAQSQIYQNELKGAKESLDHAYTLLKDFPESKIFAFYYMVKSMYHRYNKDVEQSLQSINEGIKHATKLHADYDLLGLQYEKYQVYKLEGNYTAAKTQLESILDNKKYSGLTKNKLAFLIELAGVEKMLGDYRRAYELIEEHRLLSDTFHAENTRAKIARMEAMYRTSEQEKEILQLQNKRRIESMLLWGSIFFIILLSCIFYYALRQRKRRNQQQLHSFEQQREIEVAHALMEGEEQERLRLARDLHDGLGGMITGIKMKLDTKARMMEDEDLTKAVEQLDSTLLELRRTARNLIPENLLKYGLEDALKDFCQSLNTEETQITFYCNNLSPIRDKNTQLVLYHIMLELVNNAIRHAEATHILLQCTLEGDLLLIDVEDDGKGFDLETTKRNMGLNNIEMRVAYLEGKMNIESQRGKGTTISIECHI</sequence>
<feature type="domain" description="Histidine kinase" evidence="13">
    <location>
        <begin position="446"/>
        <end position="631"/>
    </location>
</feature>
<dbReference type="InterPro" id="IPR011712">
    <property type="entry name" value="Sig_transdc_His_kin_sub3_dim/P"/>
</dbReference>
<evidence type="ECO:0000256" key="8">
    <source>
        <dbReference type="ARBA" id="ARBA00023012"/>
    </source>
</evidence>
<name>A0ABV5CAP7_9SPHI</name>
<keyword evidence="8" id="KW-0902">Two-component regulatory system</keyword>
<dbReference type="InterPro" id="IPR019734">
    <property type="entry name" value="TPR_rpt"/>
</dbReference>
<dbReference type="SUPFAM" id="SSF55874">
    <property type="entry name" value="ATPase domain of HSP90 chaperone/DNA topoisomerase II/histidine kinase"/>
    <property type="match status" value="1"/>
</dbReference>
<feature type="repeat" description="TPR" evidence="9">
    <location>
        <begin position="159"/>
        <end position="192"/>
    </location>
</feature>
<dbReference type="InterPro" id="IPR050482">
    <property type="entry name" value="Sensor_HK_TwoCompSys"/>
</dbReference>
<keyword evidence="15" id="KW-1185">Reference proteome</keyword>
<feature type="transmembrane region" description="Helical" evidence="11">
    <location>
        <begin position="390"/>
        <end position="410"/>
    </location>
</feature>
<evidence type="ECO:0000256" key="7">
    <source>
        <dbReference type="ARBA" id="ARBA00022840"/>
    </source>
</evidence>
<dbReference type="EC" id="2.7.13.3" evidence="2"/>
<feature type="signal peptide" evidence="12">
    <location>
        <begin position="1"/>
        <end position="19"/>
    </location>
</feature>
<keyword evidence="10" id="KW-0175">Coiled coil</keyword>
<evidence type="ECO:0000256" key="9">
    <source>
        <dbReference type="PROSITE-ProRule" id="PRU00339"/>
    </source>
</evidence>
<dbReference type="Gene3D" id="1.25.40.10">
    <property type="entry name" value="Tetratricopeptide repeat domain"/>
    <property type="match status" value="1"/>
</dbReference>
<reference evidence="14 15" key="1">
    <citation type="submission" date="2024-04" db="EMBL/GenBank/DDBJ databases">
        <title>Albibacterium profundi sp. nov., isolated from sediment of the Challenger Deep of Mariana Trench.</title>
        <authorList>
            <person name="Wang Y."/>
        </authorList>
    </citation>
    <scope>NUCLEOTIDE SEQUENCE [LARGE SCALE GENOMIC DNA]</scope>
    <source>
        <strain evidence="14 15">RHL897</strain>
    </source>
</reference>
<keyword evidence="9" id="KW-0802">TPR repeat</keyword>
<keyword evidence="5" id="KW-0547">Nucleotide-binding</keyword>
<comment type="catalytic activity">
    <reaction evidence="1">
        <text>ATP + protein L-histidine = ADP + protein N-phospho-L-histidine.</text>
        <dbReference type="EC" id="2.7.13.3"/>
    </reaction>
</comment>
<evidence type="ECO:0000256" key="5">
    <source>
        <dbReference type="ARBA" id="ARBA00022741"/>
    </source>
</evidence>
<evidence type="ECO:0000256" key="10">
    <source>
        <dbReference type="SAM" id="Coils"/>
    </source>
</evidence>
<dbReference type="SMART" id="SM00028">
    <property type="entry name" value="TPR"/>
    <property type="match status" value="3"/>
</dbReference>
<evidence type="ECO:0000313" key="15">
    <source>
        <dbReference type="Proteomes" id="UP001580928"/>
    </source>
</evidence>
<organism evidence="14 15">
    <name type="scientific">Albibacterium profundi</name>
    <dbReference type="NCBI Taxonomy" id="3134906"/>
    <lineage>
        <taxon>Bacteria</taxon>
        <taxon>Pseudomonadati</taxon>
        <taxon>Bacteroidota</taxon>
        <taxon>Sphingobacteriia</taxon>
        <taxon>Sphingobacteriales</taxon>
        <taxon>Sphingobacteriaceae</taxon>
        <taxon>Albibacterium</taxon>
    </lineage>
</organism>
<dbReference type="Gene3D" id="3.30.565.10">
    <property type="entry name" value="Histidine kinase-like ATPase, C-terminal domain"/>
    <property type="match status" value="1"/>
</dbReference>
<keyword evidence="4" id="KW-0808">Transferase</keyword>
<keyword evidence="7" id="KW-0067">ATP-binding</keyword>
<keyword evidence="6 14" id="KW-0418">Kinase</keyword>
<proteinExistence type="predicted"/>
<protein>
    <recommendedName>
        <fullName evidence="2">histidine kinase</fullName>
        <ecNumber evidence="2">2.7.13.3</ecNumber>
    </recommendedName>
</protein>
<keyword evidence="11" id="KW-0812">Transmembrane</keyword>
<comment type="caution">
    <text evidence="14">The sequence shown here is derived from an EMBL/GenBank/DDBJ whole genome shotgun (WGS) entry which is preliminary data.</text>
</comment>
<dbReference type="Pfam" id="PF02518">
    <property type="entry name" value="HATPase_c"/>
    <property type="match status" value="1"/>
</dbReference>
<dbReference type="PROSITE" id="PS50109">
    <property type="entry name" value="HIS_KIN"/>
    <property type="match status" value="1"/>
</dbReference>
<dbReference type="Gene3D" id="1.20.5.1930">
    <property type="match status" value="1"/>
</dbReference>
<keyword evidence="11" id="KW-0472">Membrane</keyword>
<dbReference type="InterPro" id="IPR005467">
    <property type="entry name" value="His_kinase_dom"/>
</dbReference>
<evidence type="ECO:0000256" key="11">
    <source>
        <dbReference type="SAM" id="Phobius"/>
    </source>
</evidence>
<evidence type="ECO:0000256" key="3">
    <source>
        <dbReference type="ARBA" id="ARBA00022553"/>
    </source>
</evidence>
<feature type="coiled-coil region" evidence="10">
    <location>
        <begin position="355"/>
        <end position="382"/>
    </location>
</feature>
<gene>
    <name evidence="14" type="ORF">WKR92_02135</name>
</gene>
<keyword evidence="12" id="KW-0732">Signal</keyword>
<dbReference type="EMBL" id="JBBVGT010000002">
    <property type="protein sequence ID" value="MFB5944624.1"/>
    <property type="molecule type" value="Genomic_DNA"/>
</dbReference>
<evidence type="ECO:0000313" key="14">
    <source>
        <dbReference type="EMBL" id="MFB5944624.1"/>
    </source>
</evidence>
<dbReference type="Proteomes" id="UP001580928">
    <property type="component" value="Unassembled WGS sequence"/>
</dbReference>
<dbReference type="PROSITE" id="PS50005">
    <property type="entry name" value="TPR"/>
    <property type="match status" value="1"/>
</dbReference>
<dbReference type="CDD" id="cd16917">
    <property type="entry name" value="HATPase_UhpB-NarQ-NarX-like"/>
    <property type="match status" value="1"/>
</dbReference>
<evidence type="ECO:0000256" key="6">
    <source>
        <dbReference type="ARBA" id="ARBA00022777"/>
    </source>
</evidence>
<dbReference type="RefSeq" id="WP_375556188.1">
    <property type="nucleotide sequence ID" value="NZ_JBBVGT010000002.1"/>
</dbReference>
<dbReference type="GO" id="GO:0016301">
    <property type="term" value="F:kinase activity"/>
    <property type="evidence" value="ECO:0007669"/>
    <property type="project" value="UniProtKB-KW"/>
</dbReference>